<dbReference type="Pfam" id="PF00501">
    <property type="entry name" value="AMP-binding"/>
    <property type="match status" value="1"/>
</dbReference>
<dbReference type="Gene3D" id="3.30.300.30">
    <property type="match status" value="1"/>
</dbReference>
<dbReference type="InterPro" id="IPR042099">
    <property type="entry name" value="ANL_N_sf"/>
</dbReference>
<dbReference type="PANTHER" id="PTHR43352">
    <property type="entry name" value="ACETYL-COA SYNTHETASE"/>
    <property type="match status" value="1"/>
</dbReference>
<accession>A0A411YYY2</accession>
<protein>
    <submittedName>
        <fullName evidence="4">Benzoate--CoA ligase</fullName>
    </submittedName>
</protein>
<sequence length="505" mass="53180">MLSILDTGPAPTVPSPFNMAQHVLARSAARWPDKTALQIVTPSRAETWRYDQLLAAVLGCATGLQARGLHPGDRILMRLGSQVEFPILFLGALAAGMVPVATSSQLTTAEITPMAARIAPRLIVASPGVALPQGQSCPVLDDADIRAMEGLPPAPFHMGDPDRPGYIIFTSGTSGTPMAVVHAHRAIIARGMMHGGWEGLTAADRLLHAGAFNWTYTLGTGLMDPWTVGATALIPGAGVPATQLASLLQQYGATIFAAAPGVYRQMLRAALPALPHLRHGLSAGEKLSHEVRAGWTEATGTPLCEALGMSEISTFISESPSLPAPGGATGFAQTGRRIAALGPELAPVPRGTPGQLAIDRRDPGLMLGYLDAPETTAARMTAEWFLTGDSIMIGDQGAVTYLGRDDDQMNAGGYRVSPVEVEAAMARFPGLAEAAVTEVEVKPGVTVIACFYTATTPLDDAALTAHAETHLARYKQPRLFHHLPALPRGANAKLNRRALRALRPE</sequence>
<organism evidence="4 5">
    <name type="scientific">Pseudotabrizicola alkalilacus</name>
    <dbReference type="NCBI Taxonomy" id="2305252"/>
    <lineage>
        <taxon>Bacteria</taxon>
        <taxon>Pseudomonadati</taxon>
        <taxon>Pseudomonadota</taxon>
        <taxon>Alphaproteobacteria</taxon>
        <taxon>Rhodobacterales</taxon>
        <taxon>Paracoccaceae</taxon>
        <taxon>Pseudotabrizicola</taxon>
    </lineage>
</organism>
<dbReference type="Proteomes" id="UP000284547">
    <property type="component" value="Unassembled WGS sequence"/>
</dbReference>
<dbReference type="GO" id="GO:0016878">
    <property type="term" value="F:acid-thiol ligase activity"/>
    <property type="evidence" value="ECO:0007669"/>
    <property type="project" value="TreeGrafter"/>
</dbReference>
<evidence type="ECO:0000313" key="5">
    <source>
        <dbReference type="Proteomes" id="UP000284547"/>
    </source>
</evidence>
<keyword evidence="5" id="KW-1185">Reference proteome</keyword>
<keyword evidence="1 4" id="KW-0436">Ligase</keyword>
<reference evidence="4 5" key="1">
    <citation type="submission" date="2018-08" db="EMBL/GenBank/DDBJ databases">
        <title>Flavobacterium tibetense sp. nov., isolated from a wetland YonghuCo on Tibetan Plateau.</title>
        <authorList>
            <person name="Phurbu D."/>
            <person name="Lu H."/>
            <person name="Xing P."/>
        </authorList>
    </citation>
    <scope>NUCLEOTIDE SEQUENCE [LARGE SCALE GENOMIC DNA]</scope>
    <source>
        <strain evidence="4 5">DJC</strain>
    </source>
</reference>
<dbReference type="AlphaFoldDB" id="A0A411YYY2"/>
<gene>
    <name evidence="4" type="ORF">D1012_16335</name>
</gene>
<evidence type="ECO:0000259" key="3">
    <source>
        <dbReference type="Pfam" id="PF13193"/>
    </source>
</evidence>
<dbReference type="InterPro" id="IPR045851">
    <property type="entry name" value="AMP-bd_C_sf"/>
</dbReference>
<evidence type="ECO:0000259" key="2">
    <source>
        <dbReference type="Pfam" id="PF00501"/>
    </source>
</evidence>
<name>A0A411YYY2_9RHOB</name>
<dbReference type="GO" id="GO:0044550">
    <property type="term" value="P:secondary metabolite biosynthetic process"/>
    <property type="evidence" value="ECO:0007669"/>
    <property type="project" value="TreeGrafter"/>
</dbReference>
<feature type="domain" description="AMP-binding enzyme C-terminal" evidence="3">
    <location>
        <begin position="420"/>
        <end position="493"/>
    </location>
</feature>
<dbReference type="SUPFAM" id="SSF56801">
    <property type="entry name" value="Acetyl-CoA synthetase-like"/>
    <property type="match status" value="1"/>
</dbReference>
<proteinExistence type="predicted"/>
<dbReference type="OrthoDB" id="9803968at2"/>
<dbReference type="InterPro" id="IPR000873">
    <property type="entry name" value="AMP-dep_synth/lig_dom"/>
</dbReference>
<dbReference type="RefSeq" id="WP_118154715.1">
    <property type="nucleotide sequence ID" value="NZ_QWEY01000010.1"/>
</dbReference>
<dbReference type="Pfam" id="PF13193">
    <property type="entry name" value="AMP-binding_C"/>
    <property type="match status" value="1"/>
</dbReference>
<feature type="domain" description="AMP-dependent synthetase/ligase" evidence="2">
    <location>
        <begin position="25"/>
        <end position="370"/>
    </location>
</feature>
<evidence type="ECO:0000256" key="1">
    <source>
        <dbReference type="ARBA" id="ARBA00022598"/>
    </source>
</evidence>
<dbReference type="PANTHER" id="PTHR43352:SF1">
    <property type="entry name" value="ANTHRANILATE--COA LIGASE"/>
    <property type="match status" value="1"/>
</dbReference>
<comment type="caution">
    <text evidence="4">The sequence shown here is derived from an EMBL/GenBank/DDBJ whole genome shotgun (WGS) entry which is preliminary data.</text>
</comment>
<dbReference type="InterPro" id="IPR025110">
    <property type="entry name" value="AMP-bd_C"/>
</dbReference>
<evidence type="ECO:0000313" key="4">
    <source>
        <dbReference type="EMBL" id="RGP35989.1"/>
    </source>
</evidence>
<dbReference type="Gene3D" id="3.40.50.12780">
    <property type="entry name" value="N-terminal domain of ligase-like"/>
    <property type="match status" value="1"/>
</dbReference>
<dbReference type="EMBL" id="QWEY01000010">
    <property type="protein sequence ID" value="RGP35989.1"/>
    <property type="molecule type" value="Genomic_DNA"/>
</dbReference>